<comment type="caution">
    <text evidence="1">The sequence shown here is derived from an EMBL/GenBank/DDBJ whole genome shotgun (WGS) entry which is preliminary data.</text>
</comment>
<dbReference type="AlphaFoldDB" id="A0A9N9AI34"/>
<dbReference type="EMBL" id="CAJVPL010000810">
    <property type="protein sequence ID" value="CAG8531336.1"/>
    <property type="molecule type" value="Genomic_DNA"/>
</dbReference>
<evidence type="ECO:0000313" key="2">
    <source>
        <dbReference type="Proteomes" id="UP000789831"/>
    </source>
</evidence>
<accession>A0A9N9AI34</accession>
<organism evidence="1 2">
    <name type="scientific">Ambispora gerdemannii</name>
    <dbReference type="NCBI Taxonomy" id="144530"/>
    <lineage>
        <taxon>Eukaryota</taxon>
        <taxon>Fungi</taxon>
        <taxon>Fungi incertae sedis</taxon>
        <taxon>Mucoromycota</taxon>
        <taxon>Glomeromycotina</taxon>
        <taxon>Glomeromycetes</taxon>
        <taxon>Archaeosporales</taxon>
        <taxon>Ambisporaceae</taxon>
        <taxon>Ambispora</taxon>
    </lineage>
</organism>
<evidence type="ECO:0000313" key="1">
    <source>
        <dbReference type="EMBL" id="CAG8531336.1"/>
    </source>
</evidence>
<name>A0A9N9AI34_9GLOM</name>
<dbReference type="Proteomes" id="UP000789831">
    <property type="component" value="Unassembled WGS sequence"/>
</dbReference>
<keyword evidence="2" id="KW-1185">Reference proteome</keyword>
<gene>
    <name evidence="1" type="ORF">AGERDE_LOCUS5725</name>
</gene>
<reference evidence="1" key="1">
    <citation type="submission" date="2021-06" db="EMBL/GenBank/DDBJ databases">
        <authorList>
            <person name="Kallberg Y."/>
            <person name="Tangrot J."/>
            <person name="Rosling A."/>
        </authorList>
    </citation>
    <scope>NUCLEOTIDE SEQUENCE</scope>
    <source>
        <strain evidence="1">MT106</strain>
    </source>
</reference>
<sequence>MHTGYLDWKMPKNTSLERKSLYDQYVKPCDRLNNKQMRHLKREEKERNKRIAHLQAEIVELESIINEPPLEVNMSSIQRQLAEFFFTLIR</sequence>
<proteinExistence type="predicted"/>
<dbReference type="OrthoDB" id="10254973at2759"/>
<protein>
    <submittedName>
        <fullName evidence="1">3247_t:CDS:1</fullName>
    </submittedName>
</protein>